<accession>A0A6C0D2W7</accession>
<evidence type="ECO:0000313" key="1">
    <source>
        <dbReference type="EMBL" id="QHT11406.1"/>
    </source>
</evidence>
<dbReference type="EMBL" id="MN739534">
    <property type="protein sequence ID" value="QHT11406.1"/>
    <property type="molecule type" value="Genomic_DNA"/>
</dbReference>
<organism evidence="1">
    <name type="scientific">viral metagenome</name>
    <dbReference type="NCBI Taxonomy" id="1070528"/>
    <lineage>
        <taxon>unclassified sequences</taxon>
        <taxon>metagenomes</taxon>
        <taxon>organismal metagenomes</taxon>
    </lineage>
</organism>
<reference evidence="1" key="1">
    <citation type="journal article" date="2020" name="Nature">
        <title>Giant virus diversity and host interactions through global metagenomics.</title>
        <authorList>
            <person name="Schulz F."/>
            <person name="Roux S."/>
            <person name="Paez-Espino D."/>
            <person name="Jungbluth S."/>
            <person name="Walsh D.A."/>
            <person name="Denef V.J."/>
            <person name="McMahon K.D."/>
            <person name="Konstantinidis K.T."/>
            <person name="Eloe-Fadrosh E.A."/>
            <person name="Kyrpides N.C."/>
            <person name="Woyke T."/>
        </authorList>
    </citation>
    <scope>NUCLEOTIDE SEQUENCE</scope>
    <source>
        <strain evidence="1">GVMAG-M-3300023174-116</strain>
    </source>
</reference>
<name>A0A6C0D2W7_9ZZZZ</name>
<sequence length="45" mass="5224">MNIDTKVTYNTHAINAYNAANATTQEDNTNILLKLFLYIVLRYFI</sequence>
<dbReference type="AlphaFoldDB" id="A0A6C0D2W7"/>
<proteinExistence type="predicted"/>
<protein>
    <submittedName>
        <fullName evidence="1">Uncharacterized protein</fullName>
    </submittedName>
</protein>